<dbReference type="InterPro" id="IPR023772">
    <property type="entry name" value="DNA-bd_HTH_TetR-type_CS"/>
</dbReference>
<dbReference type="EMBL" id="PDUD01000042">
    <property type="protein sequence ID" value="PHN02299.1"/>
    <property type="molecule type" value="Genomic_DNA"/>
</dbReference>
<keyword evidence="5" id="KW-1185">Reference proteome</keyword>
<accession>A0A2D0N2E4</accession>
<evidence type="ECO:0000256" key="2">
    <source>
        <dbReference type="PROSITE-ProRule" id="PRU00335"/>
    </source>
</evidence>
<dbReference type="AlphaFoldDB" id="A0A2D0N2E4"/>
<dbReference type="SUPFAM" id="SSF48498">
    <property type="entry name" value="Tetracyclin repressor-like, C-terminal domain"/>
    <property type="match status" value="1"/>
</dbReference>
<dbReference type="PROSITE" id="PS50977">
    <property type="entry name" value="HTH_TETR_2"/>
    <property type="match status" value="1"/>
</dbReference>
<dbReference type="PROSITE" id="PS01081">
    <property type="entry name" value="HTH_TETR_1"/>
    <property type="match status" value="1"/>
</dbReference>
<evidence type="ECO:0000259" key="3">
    <source>
        <dbReference type="PROSITE" id="PS50977"/>
    </source>
</evidence>
<evidence type="ECO:0000313" key="4">
    <source>
        <dbReference type="EMBL" id="PHN02299.1"/>
    </source>
</evidence>
<proteinExistence type="predicted"/>
<dbReference type="Pfam" id="PF00440">
    <property type="entry name" value="TetR_N"/>
    <property type="match status" value="1"/>
</dbReference>
<keyword evidence="1 2" id="KW-0238">DNA-binding</keyword>
<organism evidence="4 5">
    <name type="scientific">Flavilitoribacter nigricans (strain ATCC 23147 / DSM 23189 / NBRC 102662 / NCIMB 1420 / SS-2)</name>
    <name type="common">Lewinella nigricans</name>
    <dbReference type="NCBI Taxonomy" id="1122177"/>
    <lineage>
        <taxon>Bacteria</taxon>
        <taxon>Pseudomonadati</taxon>
        <taxon>Bacteroidota</taxon>
        <taxon>Saprospiria</taxon>
        <taxon>Saprospirales</taxon>
        <taxon>Lewinellaceae</taxon>
        <taxon>Flavilitoribacter</taxon>
    </lineage>
</organism>
<feature type="domain" description="HTH tetR-type" evidence="3">
    <location>
        <begin position="11"/>
        <end position="71"/>
    </location>
</feature>
<comment type="caution">
    <text evidence="4">The sequence shown here is derived from an EMBL/GenBank/DDBJ whole genome shotgun (WGS) entry which is preliminary data.</text>
</comment>
<name>A0A2D0N2E4_FLAN2</name>
<dbReference type="Gene3D" id="1.10.357.10">
    <property type="entry name" value="Tetracycline Repressor, domain 2"/>
    <property type="match status" value="1"/>
</dbReference>
<dbReference type="InterPro" id="IPR001647">
    <property type="entry name" value="HTH_TetR"/>
</dbReference>
<protein>
    <recommendedName>
        <fullName evidence="3">HTH tetR-type domain-containing protein</fullName>
    </recommendedName>
</protein>
<dbReference type="Proteomes" id="UP000223913">
    <property type="component" value="Unassembled WGS sequence"/>
</dbReference>
<feature type="DNA-binding region" description="H-T-H motif" evidence="2">
    <location>
        <begin position="34"/>
        <end position="53"/>
    </location>
</feature>
<dbReference type="PANTHER" id="PTHR43479">
    <property type="entry name" value="ACREF/ENVCD OPERON REPRESSOR-RELATED"/>
    <property type="match status" value="1"/>
</dbReference>
<dbReference type="OrthoDB" id="881297at2"/>
<dbReference type="InterPro" id="IPR050624">
    <property type="entry name" value="HTH-type_Tx_Regulator"/>
</dbReference>
<dbReference type="InterPro" id="IPR009057">
    <property type="entry name" value="Homeodomain-like_sf"/>
</dbReference>
<dbReference type="PANTHER" id="PTHR43479:SF11">
    <property type="entry name" value="ACREF_ENVCD OPERON REPRESSOR-RELATED"/>
    <property type="match status" value="1"/>
</dbReference>
<evidence type="ECO:0000313" key="5">
    <source>
        <dbReference type="Proteomes" id="UP000223913"/>
    </source>
</evidence>
<dbReference type="RefSeq" id="WP_099154327.1">
    <property type="nucleotide sequence ID" value="NZ_PDUD01000042.1"/>
</dbReference>
<reference evidence="4 5" key="1">
    <citation type="submission" date="2017-10" db="EMBL/GenBank/DDBJ databases">
        <title>The draft genome sequence of Lewinella nigricans NBRC 102662.</title>
        <authorList>
            <person name="Wang K."/>
        </authorList>
    </citation>
    <scope>NUCLEOTIDE SEQUENCE [LARGE SCALE GENOMIC DNA]</scope>
    <source>
        <strain evidence="4 5">NBRC 102662</strain>
    </source>
</reference>
<dbReference type="GO" id="GO:0003677">
    <property type="term" value="F:DNA binding"/>
    <property type="evidence" value="ECO:0007669"/>
    <property type="project" value="UniProtKB-UniRule"/>
</dbReference>
<dbReference type="SUPFAM" id="SSF46689">
    <property type="entry name" value="Homeodomain-like"/>
    <property type="match status" value="1"/>
</dbReference>
<sequence>MPKTTFLNLKEEKRLAITRAFLREFSNTSYDDASITTVVKELGIAKGSVYQYFEDKEDLFIYLIQVCSGVKMEYVGNVRRADYANYWDYFRVLFETGLQFDREHPLESGFLHNLAKSMDSPSVRHLFRQMQEDTFQYFVRTAEEEVAAGHFREDVPPHTMGFLLYKAGLAIQEQVQVMEKMDLETSKQEGRAIYHGKEELLLRTVDEYIQLLRKSFDRDDKR</sequence>
<gene>
    <name evidence="4" type="ORF">CRP01_32900</name>
</gene>
<evidence type="ECO:0000256" key="1">
    <source>
        <dbReference type="ARBA" id="ARBA00023125"/>
    </source>
</evidence>
<dbReference type="InterPro" id="IPR036271">
    <property type="entry name" value="Tet_transcr_reg_TetR-rel_C_sf"/>
</dbReference>